<proteinExistence type="predicted"/>
<keyword evidence="4" id="KW-1185">Reference proteome</keyword>
<feature type="transmembrane region" description="Helical" evidence="2">
    <location>
        <begin position="12"/>
        <end position="32"/>
    </location>
</feature>
<evidence type="ECO:0000256" key="2">
    <source>
        <dbReference type="SAM" id="Phobius"/>
    </source>
</evidence>
<feature type="transmembrane region" description="Helical" evidence="2">
    <location>
        <begin position="68"/>
        <end position="88"/>
    </location>
</feature>
<gene>
    <name evidence="3" type="ORF">SAMN05421811_11155</name>
</gene>
<keyword evidence="2" id="KW-1133">Transmembrane helix</keyword>
<dbReference type="Proteomes" id="UP000199361">
    <property type="component" value="Unassembled WGS sequence"/>
</dbReference>
<evidence type="ECO:0000313" key="4">
    <source>
        <dbReference type="Proteomes" id="UP000199361"/>
    </source>
</evidence>
<feature type="compositionally biased region" description="Pro residues" evidence="1">
    <location>
        <begin position="140"/>
        <end position="160"/>
    </location>
</feature>
<feature type="transmembrane region" description="Helical" evidence="2">
    <location>
        <begin position="108"/>
        <end position="129"/>
    </location>
</feature>
<accession>A0A1I0L223</accession>
<evidence type="ECO:0000256" key="1">
    <source>
        <dbReference type="SAM" id="MobiDB-lite"/>
    </source>
</evidence>
<sequence>MLEVLSVRNGVRHALGAGAGLLATPLVAAGFAYGHGQLRSAPDWLPLAALAGAALLVGVLSGSRLSPLASLLPGLALTGLAVTAAARLDLAWLRAPGAYLTGEQLAGYERLVSFGAPVAGCVLLAASAFPSRWRARPAAPEAPPPPQPEKETPVPPPLPKRIPSRY</sequence>
<reference evidence="3 4" key="1">
    <citation type="submission" date="2016-10" db="EMBL/GenBank/DDBJ databases">
        <authorList>
            <person name="de Groot N.N."/>
        </authorList>
    </citation>
    <scope>NUCLEOTIDE SEQUENCE [LARGE SCALE GENOMIC DNA]</scope>
    <source>
        <strain evidence="3 4">CGMCC 4.5598</strain>
    </source>
</reference>
<dbReference type="STRING" id="568860.SAMN05421811_11155"/>
<feature type="region of interest" description="Disordered" evidence="1">
    <location>
        <begin position="135"/>
        <end position="166"/>
    </location>
</feature>
<name>A0A1I0L223_9ACTN</name>
<organism evidence="3 4">
    <name type="scientific">Nonomuraea wenchangensis</name>
    <dbReference type="NCBI Taxonomy" id="568860"/>
    <lineage>
        <taxon>Bacteria</taxon>
        <taxon>Bacillati</taxon>
        <taxon>Actinomycetota</taxon>
        <taxon>Actinomycetes</taxon>
        <taxon>Streptosporangiales</taxon>
        <taxon>Streptosporangiaceae</taxon>
        <taxon>Nonomuraea</taxon>
    </lineage>
</organism>
<dbReference type="AlphaFoldDB" id="A0A1I0L223"/>
<keyword evidence="2" id="KW-0812">Transmembrane</keyword>
<protein>
    <submittedName>
        <fullName evidence="3">Uncharacterized protein</fullName>
    </submittedName>
</protein>
<feature type="transmembrane region" description="Helical" evidence="2">
    <location>
        <begin position="44"/>
        <end position="61"/>
    </location>
</feature>
<evidence type="ECO:0000313" key="3">
    <source>
        <dbReference type="EMBL" id="SEU32661.1"/>
    </source>
</evidence>
<dbReference type="EMBL" id="FOHX01000011">
    <property type="protein sequence ID" value="SEU32661.1"/>
    <property type="molecule type" value="Genomic_DNA"/>
</dbReference>
<keyword evidence="2" id="KW-0472">Membrane</keyword>